<evidence type="ECO:0000313" key="1">
    <source>
        <dbReference type="EMBL" id="KAG5641333.1"/>
    </source>
</evidence>
<gene>
    <name evidence="1" type="ORF">DXG03_005477</name>
</gene>
<reference evidence="1" key="1">
    <citation type="submission" date="2020-07" db="EMBL/GenBank/DDBJ databases">
        <authorList>
            <person name="Nieuwenhuis M."/>
            <person name="Van De Peppel L.J.J."/>
        </authorList>
    </citation>
    <scope>NUCLEOTIDE SEQUENCE</scope>
    <source>
        <strain evidence="1">AP01</strain>
        <tissue evidence="1">Mycelium</tissue>
    </source>
</reference>
<organism evidence="1 2">
    <name type="scientific">Asterophora parasitica</name>
    <dbReference type="NCBI Taxonomy" id="117018"/>
    <lineage>
        <taxon>Eukaryota</taxon>
        <taxon>Fungi</taxon>
        <taxon>Dikarya</taxon>
        <taxon>Basidiomycota</taxon>
        <taxon>Agaricomycotina</taxon>
        <taxon>Agaricomycetes</taxon>
        <taxon>Agaricomycetidae</taxon>
        <taxon>Agaricales</taxon>
        <taxon>Tricholomatineae</taxon>
        <taxon>Lyophyllaceae</taxon>
        <taxon>Asterophora</taxon>
    </lineage>
</organism>
<comment type="caution">
    <text evidence="1">The sequence shown here is derived from an EMBL/GenBank/DDBJ whole genome shotgun (WGS) entry which is preliminary data.</text>
</comment>
<dbReference type="Proteomes" id="UP000775547">
    <property type="component" value="Unassembled WGS sequence"/>
</dbReference>
<evidence type="ECO:0000313" key="2">
    <source>
        <dbReference type="Proteomes" id="UP000775547"/>
    </source>
</evidence>
<dbReference type="AlphaFoldDB" id="A0A9P7G0B8"/>
<dbReference type="OrthoDB" id="3001771at2759"/>
<reference evidence="1" key="2">
    <citation type="submission" date="2021-10" db="EMBL/GenBank/DDBJ databases">
        <title>Phylogenomics reveals ancestral predisposition of the termite-cultivated fungus Termitomyces towards a domesticated lifestyle.</title>
        <authorList>
            <person name="Auxier B."/>
            <person name="Grum-Grzhimaylo A."/>
            <person name="Cardenas M.E."/>
            <person name="Lodge J.D."/>
            <person name="Laessoe T."/>
            <person name="Pedersen O."/>
            <person name="Smith M.E."/>
            <person name="Kuyper T.W."/>
            <person name="Franco-Molano E.A."/>
            <person name="Baroni T.J."/>
            <person name="Aanen D.K."/>
        </authorList>
    </citation>
    <scope>NUCLEOTIDE SEQUENCE</scope>
    <source>
        <strain evidence="1">AP01</strain>
        <tissue evidence="1">Mycelium</tissue>
    </source>
</reference>
<accession>A0A9P7G0B8</accession>
<protein>
    <submittedName>
        <fullName evidence="1">Uncharacterized protein</fullName>
    </submittedName>
</protein>
<name>A0A9P7G0B8_9AGAR</name>
<sequence>MEMPTRDFPLEVLLNIFNYVYQLNRTNDPPPFTAPKFVVRDDDEIAIVRSPALGPEVWESVDIRSPSLFPYALERVSAHWRDAISGLPHCWTRIVIFYDDKDFSIADSVRSTIEFSRDTSPLEITVARRHSTSFVGAPHEEKVLLRQIIDLVAPHIHRCKSLVFSVAYPSSLPSLSADLYHAAPMLTTLSLEASLPSDLELASHTTQQHEFPFPALKTLTLSGWTFLDLVANARWWASRWISYYIRSSTLRVANYSPSLAPSALDPHAILIDAIPLLNNIITVEFENTSFDCIVQPSDILVPSVPSMQQLRLTDVDPKATKTFIDTLCPTSLHLTNCGLLAKIPLGSFFSIYFKGLSDVQGIVRALSSWKGEQLHFDHCTAFNDELLDALGNSAPHPRTSKPLLTAQEMSCLDLVDCRGFSIAALKRMVQRRKMFLAEHPVDEDDMLIGFRRAGIQITGRGVPDMTEDEMQWFKDNTHYFTWYGSQSLDG</sequence>
<keyword evidence="2" id="KW-1185">Reference proteome</keyword>
<dbReference type="EMBL" id="JABCKV010000335">
    <property type="protein sequence ID" value="KAG5641333.1"/>
    <property type="molecule type" value="Genomic_DNA"/>
</dbReference>
<proteinExistence type="predicted"/>